<dbReference type="AlphaFoldDB" id="A0A6J4N0H9"/>
<dbReference type="EC" id="1.6.99.3" evidence="2"/>
<feature type="compositionally biased region" description="Basic and acidic residues" evidence="1">
    <location>
        <begin position="48"/>
        <end position="58"/>
    </location>
</feature>
<feature type="compositionally biased region" description="Basic residues" evidence="1">
    <location>
        <begin position="237"/>
        <end position="250"/>
    </location>
</feature>
<feature type="compositionally biased region" description="Basic residues" evidence="1">
    <location>
        <begin position="314"/>
        <end position="323"/>
    </location>
</feature>
<dbReference type="EMBL" id="CADCUM010000045">
    <property type="protein sequence ID" value="CAA9374100.1"/>
    <property type="molecule type" value="Genomic_DNA"/>
</dbReference>
<feature type="compositionally biased region" description="Basic residues" evidence="1">
    <location>
        <begin position="202"/>
        <end position="226"/>
    </location>
</feature>
<evidence type="ECO:0000313" key="2">
    <source>
        <dbReference type="EMBL" id="CAA9374100.1"/>
    </source>
</evidence>
<feature type="compositionally biased region" description="Basic and acidic residues" evidence="1">
    <location>
        <begin position="183"/>
        <end position="201"/>
    </location>
</feature>
<feature type="compositionally biased region" description="Basic residues" evidence="1">
    <location>
        <begin position="27"/>
        <end position="42"/>
    </location>
</feature>
<feature type="compositionally biased region" description="Basic and acidic residues" evidence="1">
    <location>
        <begin position="364"/>
        <end position="374"/>
    </location>
</feature>
<accession>A0A6J4N0H9</accession>
<protein>
    <submittedName>
        <fullName evidence="2">Pyridine nucleotide-disulfide oxidoreductase NADH dehydrogenase</fullName>
        <ecNumber evidence="2">1.6.99.3</ecNumber>
    </submittedName>
</protein>
<feature type="compositionally biased region" description="Low complexity" evidence="1">
    <location>
        <begin position="266"/>
        <end position="276"/>
    </location>
</feature>
<name>A0A6J4N0H9_9ACTN</name>
<feature type="non-terminal residue" evidence="2">
    <location>
        <position position="457"/>
    </location>
</feature>
<evidence type="ECO:0000256" key="1">
    <source>
        <dbReference type="SAM" id="MobiDB-lite"/>
    </source>
</evidence>
<keyword evidence="2" id="KW-0560">Oxidoreductase</keyword>
<feature type="region of interest" description="Disordered" evidence="1">
    <location>
        <begin position="1"/>
        <end position="457"/>
    </location>
</feature>
<feature type="compositionally biased region" description="Basic residues" evidence="1">
    <location>
        <begin position="1"/>
        <end position="18"/>
    </location>
</feature>
<feature type="compositionally biased region" description="Basic and acidic residues" evidence="1">
    <location>
        <begin position="104"/>
        <end position="116"/>
    </location>
</feature>
<reference evidence="2" key="1">
    <citation type="submission" date="2020-02" db="EMBL/GenBank/DDBJ databases">
        <authorList>
            <person name="Meier V. D."/>
        </authorList>
    </citation>
    <scope>NUCLEOTIDE SEQUENCE</scope>
    <source>
        <strain evidence="2">AVDCRST_MAG32</strain>
    </source>
</reference>
<organism evidence="2">
    <name type="scientific">uncultured Nocardioides sp</name>
    <dbReference type="NCBI Taxonomy" id="198441"/>
    <lineage>
        <taxon>Bacteria</taxon>
        <taxon>Bacillati</taxon>
        <taxon>Actinomycetota</taxon>
        <taxon>Actinomycetes</taxon>
        <taxon>Propionibacteriales</taxon>
        <taxon>Nocardioidaceae</taxon>
        <taxon>Nocardioides</taxon>
        <taxon>environmental samples</taxon>
    </lineage>
</organism>
<proteinExistence type="predicted"/>
<sequence length="457" mass="49044">ERPHAGGRRRCRCGRHVRGAPGDAHRGAHRPSPGRHGARPRPAHVVLRLRDPLLDGRGRRVGRRPRRTHGRAAPAGRHRPAPRDGGRGGLARRADRRHGGGGGDRLRRAGRGDGRARSGAVLGAPAGRHAVRRRGTGQDARRRQRLAGPLRGGRGRCPRRGRRRGVRRHRGRRGGTPPGAGGDRADPRARARAPRGRDVRARRPRAARRGGRGRPGRRGDRSRRRRGPGDRGAVGRRAARRRPRGRGHRRASGDRLPGRDGTAAVPRRGAATGWPRPGRRRGLGSGGLLRGASPHRRQLGVPAPGDPRQQARSRAGRLARRGHPGVPRGGGHLDHALRGLRPVPRDRPYRADPGRGVGGIVRPRVPDDRGDHRERLHARGRPGRDLGGGRPDHPAAAGGAGGRWPGRGQARGRGGRGAVAVRHRRRPRPAGPGLRAAVLGGLGRRPDRGTPGGRAAL</sequence>
<feature type="compositionally biased region" description="Basic and acidic residues" evidence="1">
    <location>
        <begin position="331"/>
        <end position="353"/>
    </location>
</feature>
<feature type="compositionally biased region" description="Gly residues" evidence="1">
    <location>
        <begin position="398"/>
        <end position="417"/>
    </location>
</feature>
<feature type="compositionally biased region" description="Basic residues" evidence="1">
    <location>
        <begin position="59"/>
        <end position="80"/>
    </location>
</feature>
<dbReference type="GO" id="GO:0016491">
    <property type="term" value="F:oxidoreductase activity"/>
    <property type="evidence" value="ECO:0007669"/>
    <property type="project" value="UniProtKB-KW"/>
</dbReference>
<feature type="compositionally biased region" description="Basic residues" evidence="1">
    <location>
        <begin position="153"/>
        <end position="173"/>
    </location>
</feature>
<gene>
    <name evidence="2" type="ORF">AVDCRST_MAG32-1004</name>
</gene>
<feature type="non-terminal residue" evidence="2">
    <location>
        <position position="1"/>
    </location>
</feature>